<sequence length="188" mass="21023">MTRPAKTWKEQDMPTIPIPLDTIRNRHSRFERMIHRRNLRELVAGGAAALVLLVVGTLRLMQAQQPAAVLSALGFWVLALGILGAVGYLFRRARKDRRDLALPGRTHLALRLGRERDALRRVWLTYVAPMLPGFVLIYLGQWLQAPESRGATLWAAGITAAVLLGVIVLNLLAARAIARELRELEREG</sequence>
<organism evidence="2 3">
    <name type="scientific">Paracoccus siganidrum</name>
    <dbReference type="NCBI Taxonomy" id="1276757"/>
    <lineage>
        <taxon>Bacteria</taxon>
        <taxon>Pseudomonadati</taxon>
        <taxon>Pseudomonadota</taxon>
        <taxon>Alphaproteobacteria</taxon>
        <taxon>Rhodobacterales</taxon>
        <taxon>Paracoccaceae</taxon>
        <taxon>Paracoccus</taxon>
    </lineage>
</organism>
<reference evidence="3" key="1">
    <citation type="submission" date="2018-09" db="EMBL/GenBank/DDBJ databases">
        <title>Paracoccus onubensis nov. sp. a moderate halophilic bacterium isolated from Gruta de las Maravillas (Aracena, Spain).</title>
        <authorList>
            <person name="Jurado V."/>
            <person name="Gutierrez-Patricio S."/>
            <person name="Gonzalez-Pimentel J.L."/>
            <person name="Miller A.Z."/>
            <person name="Laiz L."/>
            <person name="Saiz-Jimenez C."/>
        </authorList>
    </citation>
    <scope>NUCLEOTIDE SEQUENCE [LARGE SCALE GENOMIC DNA]</scope>
    <source>
        <strain evidence="3">DSM 26381</strain>
    </source>
</reference>
<comment type="caution">
    <text evidence="2">The sequence shown here is derived from an EMBL/GenBank/DDBJ whole genome shotgun (WGS) entry which is preliminary data.</text>
</comment>
<proteinExistence type="predicted"/>
<gene>
    <name evidence="2" type="ORF">D3P05_10440</name>
</gene>
<keyword evidence="1" id="KW-0472">Membrane</keyword>
<dbReference type="AlphaFoldDB" id="A0A419A6V7"/>
<keyword evidence="3" id="KW-1185">Reference proteome</keyword>
<keyword evidence="1" id="KW-0812">Transmembrane</keyword>
<feature type="transmembrane region" description="Helical" evidence="1">
    <location>
        <begin position="67"/>
        <end position="90"/>
    </location>
</feature>
<evidence type="ECO:0000313" key="2">
    <source>
        <dbReference type="EMBL" id="RJL16326.1"/>
    </source>
</evidence>
<accession>A0A419A6V7</accession>
<feature type="transmembrane region" description="Helical" evidence="1">
    <location>
        <begin position="151"/>
        <end position="173"/>
    </location>
</feature>
<keyword evidence="1" id="KW-1133">Transmembrane helix</keyword>
<name>A0A419A6V7_9RHOB</name>
<dbReference type="EMBL" id="QZEW01000037">
    <property type="protein sequence ID" value="RJL16326.1"/>
    <property type="molecule type" value="Genomic_DNA"/>
</dbReference>
<feature type="transmembrane region" description="Helical" evidence="1">
    <location>
        <begin position="121"/>
        <end position="139"/>
    </location>
</feature>
<feature type="transmembrane region" description="Helical" evidence="1">
    <location>
        <begin position="42"/>
        <end position="61"/>
    </location>
</feature>
<dbReference type="RefSeq" id="WP_119898105.1">
    <property type="nucleotide sequence ID" value="NZ_QNRC01000002.1"/>
</dbReference>
<evidence type="ECO:0000313" key="3">
    <source>
        <dbReference type="Proteomes" id="UP000283587"/>
    </source>
</evidence>
<evidence type="ECO:0000256" key="1">
    <source>
        <dbReference type="SAM" id="Phobius"/>
    </source>
</evidence>
<protein>
    <submittedName>
        <fullName evidence="2">Uncharacterized protein</fullName>
    </submittedName>
</protein>
<dbReference type="Proteomes" id="UP000283587">
    <property type="component" value="Unassembled WGS sequence"/>
</dbReference>